<reference evidence="1" key="1">
    <citation type="journal article" date="2023" name="Insect Mol. Biol.">
        <title>Genome sequencing provides insights into the evolution of gene families encoding plant cell wall-degrading enzymes in longhorned beetles.</title>
        <authorList>
            <person name="Shin N.R."/>
            <person name="Okamura Y."/>
            <person name="Kirsch R."/>
            <person name="Pauchet Y."/>
        </authorList>
    </citation>
    <scope>NUCLEOTIDE SEQUENCE</scope>
    <source>
        <strain evidence="1">RBIC_L_NR</strain>
    </source>
</reference>
<dbReference type="AlphaFoldDB" id="A0AAV8ZVL0"/>
<sequence length="47" mass="5295">MEVFKVMLPQLTKKLSALFMGISNQLLSNVPLDTFYVPLIQQTAKPT</sequence>
<gene>
    <name evidence="1" type="ORF">NQ314_000123</name>
</gene>
<dbReference type="EMBL" id="JANEYF010000036">
    <property type="protein sequence ID" value="KAJ8972571.1"/>
    <property type="molecule type" value="Genomic_DNA"/>
</dbReference>
<comment type="caution">
    <text evidence="1">The sequence shown here is derived from an EMBL/GenBank/DDBJ whole genome shotgun (WGS) entry which is preliminary data.</text>
</comment>
<organism evidence="1 2">
    <name type="scientific">Rhamnusium bicolor</name>
    <dbReference type="NCBI Taxonomy" id="1586634"/>
    <lineage>
        <taxon>Eukaryota</taxon>
        <taxon>Metazoa</taxon>
        <taxon>Ecdysozoa</taxon>
        <taxon>Arthropoda</taxon>
        <taxon>Hexapoda</taxon>
        <taxon>Insecta</taxon>
        <taxon>Pterygota</taxon>
        <taxon>Neoptera</taxon>
        <taxon>Endopterygota</taxon>
        <taxon>Coleoptera</taxon>
        <taxon>Polyphaga</taxon>
        <taxon>Cucujiformia</taxon>
        <taxon>Chrysomeloidea</taxon>
        <taxon>Cerambycidae</taxon>
        <taxon>Lepturinae</taxon>
        <taxon>Rhagiini</taxon>
        <taxon>Rhamnusium</taxon>
    </lineage>
</organism>
<evidence type="ECO:0000313" key="2">
    <source>
        <dbReference type="Proteomes" id="UP001162156"/>
    </source>
</evidence>
<protein>
    <submittedName>
        <fullName evidence="1">Uncharacterized protein</fullName>
    </submittedName>
</protein>
<dbReference type="Proteomes" id="UP001162156">
    <property type="component" value="Unassembled WGS sequence"/>
</dbReference>
<accession>A0AAV8ZVL0</accession>
<name>A0AAV8ZVL0_9CUCU</name>
<keyword evidence="2" id="KW-1185">Reference proteome</keyword>
<evidence type="ECO:0000313" key="1">
    <source>
        <dbReference type="EMBL" id="KAJ8972571.1"/>
    </source>
</evidence>
<proteinExistence type="predicted"/>